<sequence length="374" mass="40222">MSFSLRRYPFPRPALGLLPFLIAAWLFPLPAASWASGCTSQDLFALEIPLNLDGVVQVHLPDGSTRELGRVVALPEKTRWPSFTATRWGVPGSVAASAVNALHLLVDVEQGKGRTLSLIPQKTVAPAAGPGASVVLDAEAGTGVFGAWAPPVGNPVRVRRADGEEGPLSGSLIPRMGDTLWMHVRREEVPYLVDLENRPGGRVYAWSRSRGAKLIGRVLRPVRGVGRFEGTLFQDRGRLRANHPGVIDISTSPHGVVGGFQILPMDHGKSSEMQGAWTMTQWLVVAAPDGSSPLVGTPPLFSGGLVPGPGEGEALWDLWSTYGRRPLVLCRIDGGPWEKLPEVSGRQDQALAKLTHLRIYFPVIDEPLAPTPTP</sequence>
<name>E3CYS5_9BACT</name>
<gene>
    <name evidence="1" type="ORF">Apau_1279</name>
</gene>
<dbReference type="PaxDb" id="584708-Apau_1279"/>
<dbReference type="RefSeq" id="WP_006300905.1">
    <property type="nucleotide sequence ID" value="NZ_CM001022.1"/>
</dbReference>
<reference evidence="1 2" key="1">
    <citation type="journal article" date="2010" name="Stand. Genomic Sci.">
        <title>Non-contiguous finished genome sequence of Aminomonas paucivorans type strain (GLU-3).</title>
        <authorList>
            <person name="Pitluck S."/>
            <person name="Yasawong M."/>
            <person name="Held B."/>
            <person name="Lapidus A."/>
            <person name="Nolan M."/>
            <person name="Copeland A."/>
            <person name="Lucas S."/>
            <person name="Del Rio T.G."/>
            <person name="Tice H."/>
            <person name="Cheng J.F."/>
            <person name="Chertkov O."/>
            <person name="Goodwin L."/>
            <person name="Tapia R."/>
            <person name="Han C."/>
            <person name="Liolios K."/>
            <person name="Ivanova N."/>
            <person name="Mavromatis K."/>
            <person name="Ovchinnikova G."/>
            <person name="Pati A."/>
            <person name="Chen A."/>
            <person name="Palaniappan K."/>
            <person name="Land M."/>
            <person name="Hauser L."/>
            <person name="Chang Y.J."/>
            <person name="Jeffries C.D."/>
            <person name="Pukall R."/>
            <person name="Spring S."/>
            <person name="Rohde M."/>
            <person name="Sikorski J."/>
            <person name="Goker M."/>
            <person name="Woyke T."/>
            <person name="Bristow J."/>
            <person name="Eisen J.A."/>
            <person name="Markowitz V."/>
            <person name="Hugenholtz P."/>
            <person name="Kyrpides N.C."/>
            <person name="Klenk H.P."/>
        </authorList>
    </citation>
    <scope>NUCLEOTIDE SEQUENCE [LARGE SCALE GENOMIC DNA]</scope>
    <source>
        <strain evidence="1 2">DSM 12260</strain>
    </source>
</reference>
<evidence type="ECO:0000313" key="2">
    <source>
        <dbReference type="Proteomes" id="UP000005096"/>
    </source>
</evidence>
<dbReference type="Proteomes" id="UP000005096">
    <property type="component" value="Chromosome"/>
</dbReference>
<dbReference type="EMBL" id="CM001022">
    <property type="protein sequence ID" value="EFQ23703.1"/>
    <property type="molecule type" value="Genomic_DNA"/>
</dbReference>
<protein>
    <submittedName>
        <fullName evidence="1">Uncharacterized protein</fullName>
    </submittedName>
</protein>
<proteinExistence type="predicted"/>
<dbReference type="eggNOG" id="ENOG502Z7R1">
    <property type="taxonomic scope" value="Bacteria"/>
</dbReference>
<evidence type="ECO:0000313" key="1">
    <source>
        <dbReference type="EMBL" id="EFQ23703.1"/>
    </source>
</evidence>
<dbReference type="STRING" id="584708.Apau_1279"/>
<organism evidence="1 2">
    <name type="scientific">Aminomonas paucivorans DSM 12260</name>
    <dbReference type="NCBI Taxonomy" id="584708"/>
    <lineage>
        <taxon>Bacteria</taxon>
        <taxon>Thermotogati</taxon>
        <taxon>Synergistota</taxon>
        <taxon>Synergistia</taxon>
        <taxon>Synergistales</taxon>
        <taxon>Synergistaceae</taxon>
        <taxon>Aminomonas</taxon>
    </lineage>
</organism>
<accession>E3CYS5</accession>
<dbReference type="HOGENOM" id="CLU_051845_0_0_0"/>
<keyword evidence="2" id="KW-1185">Reference proteome</keyword>
<dbReference type="AlphaFoldDB" id="E3CYS5"/>